<sequence>MFYETNFECSVCLEYFDEPKQLHCGHSICERCVVELSNETSRGVVIECPECRKLSIAPVIGFPTNYALKNLTEQFVANNRLHKNCSFCNGQKISVCENCLGNGYQVLHGKPSKLRGRWKLHSETNYSAFLAAIGHGVLYRVGQYIFGCKELTLLDLGGGTEWMVCRKSCISSTRLILKMNDEPMVLNRTRRGDLISHSRYNIANDSLERVDMIVDDVQSTLISYVRMEVLDHQLVITYQAGTGVEAERTFTRLPLDSRHL</sequence>
<dbReference type="WBParaSite" id="L893_g4045.t1">
    <property type="protein sequence ID" value="L893_g4045.t1"/>
    <property type="gene ID" value="L893_g4045"/>
</dbReference>
<evidence type="ECO:0000256" key="4">
    <source>
        <dbReference type="PROSITE-ProRule" id="PRU00175"/>
    </source>
</evidence>
<dbReference type="SUPFAM" id="SSF57850">
    <property type="entry name" value="RING/U-box"/>
    <property type="match status" value="1"/>
</dbReference>
<dbReference type="PROSITE" id="PS00518">
    <property type="entry name" value="ZF_RING_1"/>
    <property type="match status" value="1"/>
</dbReference>
<reference evidence="7" key="1">
    <citation type="submission" date="2016-11" db="UniProtKB">
        <authorList>
            <consortium name="WormBaseParasite"/>
        </authorList>
    </citation>
    <scope>IDENTIFICATION</scope>
</reference>
<keyword evidence="2 4" id="KW-0863">Zinc-finger</keyword>
<dbReference type="Proteomes" id="UP000095287">
    <property type="component" value="Unplaced"/>
</dbReference>
<protein>
    <submittedName>
        <fullName evidence="7">RING-type domain-containing protein</fullName>
    </submittedName>
</protein>
<feature type="domain" description="RING-type" evidence="5">
    <location>
        <begin position="9"/>
        <end position="52"/>
    </location>
</feature>
<dbReference type="InterPro" id="IPR047153">
    <property type="entry name" value="TRIM45/56/19-like"/>
</dbReference>
<name>A0A1I8ABI4_9BILA</name>
<dbReference type="InterPro" id="IPR001841">
    <property type="entry name" value="Znf_RING"/>
</dbReference>
<accession>A0A1I8ABI4</accession>
<dbReference type="PROSITE" id="PS50089">
    <property type="entry name" value="ZF_RING_2"/>
    <property type="match status" value="1"/>
</dbReference>
<dbReference type="GO" id="GO:0008270">
    <property type="term" value="F:zinc ion binding"/>
    <property type="evidence" value="ECO:0007669"/>
    <property type="project" value="UniProtKB-KW"/>
</dbReference>
<dbReference type="InterPro" id="IPR013083">
    <property type="entry name" value="Znf_RING/FYVE/PHD"/>
</dbReference>
<dbReference type="InterPro" id="IPR017907">
    <property type="entry name" value="Znf_RING_CS"/>
</dbReference>
<proteinExistence type="predicted"/>
<keyword evidence="1" id="KW-0479">Metal-binding</keyword>
<evidence type="ECO:0000313" key="7">
    <source>
        <dbReference type="WBParaSite" id="L893_g4045.t1"/>
    </source>
</evidence>
<keyword evidence="6" id="KW-1185">Reference proteome</keyword>
<dbReference type="AlphaFoldDB" id="A0A1I8ABI4"/>
<dbReference type="PANTHER" id="PTHR25462:SF229">
    <property type="entry name" value="TRANSCRIPTION INTERMEDIARY FACTOR 1-BETA"/>
    <property type="match status" value="1"/>
</dbReference>
<evidence type="ECO:0000259" key="5">
    <source>
        <dbReference type="PROSITE" id="PS50089"/>
    </source>
</evidence>
<dbReference type="GO" id="GO:0006513">
    <property type="term" value="P:protein monoubiquitination"/>
    <property type="evidence" value="ECO:0007669"/>
    <property type="project" value="TreeGrafter"/>
</dbReference>
<dbReference type="Pfam" id="PF13445">
    <property type="entry name" value="zf-RING_UBOX"/>
    <property type="match status" value="1"/>
</dbReference>
<evidence type="ECO:0000256" key="3">
    <source>
        <dbReference type="ARBA" id="ARBA00022833"/>
    </source>
</evidence>
<evidence type="ECO:0000256" key="1">
    <source>
        <dbReference type="ARBA" id="ARBA00022723"/>
    </source>
</evidence>
<dbReference type="GO" id="GO:0061630">
    <property type="term" value="F:ubiquitin protein ligase activity"/>
    <property type="evidence" value="ECO:0007669"/>
    <property type="project" value="TreeGrafter"/>
</dbReference>
<keyword evidence="3" id="KW-0862">Zinc</keyword>
<dbReference type="PANTHER" id="PTHR25462">
    <property type="entry name" value="BONUS, ISOFORM C-RELATED"/>
    <property type="match status" value="1"/>
</dbReference>
<evidence type="ECO:0000256" key="2">
    <source>
        <dbReference type="ARBA" id="ARBA00022771"/>
    </source>
</evidence>
<evidence type="ECO:0000313" key="6">
    <source>
        <dbReference type="Proteomes" id="UP000095287"/>
    </source>
</evidence>
<organism evidence="6 7">
    <name type="scientific">Steinernema glaseri</name>
    <dbReference type="NCBI Taxonomy" id="37863"/>
    <lineage>
        <taxon>Eukaryota</taxon>
        <taxon>Metazoa</taxon>
        <taxon>Ecdysozoa</taxon>
        <taxon>Nematoda</taxon>
        <taxon>Chromadorea</taxon>
        <taxon>Rhabditida</taxon>
        <taxon>Tylenchina</taxon>
        <taxon>Panagrolaimomorpha</taxon>
        <taxon>Strongyloidoidea</taxon>
        <taxon>Steinernematidae</taxon>
        <taxon>Steinernema</taxon>
    </lineage>
</organism>
<dbReference type="Gene3D" id="3.30.40.10">
    <property type="entry name" value="Zinc/RING finger domain, C3HC4 (zinc finger)"/>
    <property type="match status" value="1"/>
</dbReference>
<dbReference type="InterPro" id="IPR027370">
    <property type="entry name" value="Znf-RING_euk"/>
</dbReference>
<dbReference type="SMART" id="SM00184">
    <property type="entry name" value="RING"/>
    <property type="match status" value="1"/>
</dbReference>